<dbReference type="Proteomes" id="UP000555564">
    <property type="component" value="Unassembled WGS sequence"/>
</dbReference>
<name>A0A7X0I9N8_9ACTN</name>
<dbReference type="AlphaFoldDB" id="A0A7X0I9N8"/>
<organism evidence="1 2">
    <name type="scientific">Sphaerisporangium rubeum</name>
    <dbReference type="NCBI Taxonomy" id="321317"/>
    <lineage>
        <taxon>Bacteria</taxon>
        <taxon>Bacillati</taxon>
        <taxon>Actinomycetota</taxon>
        <taxon>Actinomycetes</taxon>
        <taxon>Streptosporangiales</taxon>
        <taxon>Streptosporangiaceae</taxon>
        <taxon>Sphaerisporangium</taxon>
    </lineage>
</organism>
<dbReference type="RefSeq" id="WP_184978441.1">
    <property type="nucleotide sequence ID" value="NZ_BAAALO010000028.1"/>
</dbReference>
<gene>
    <name evidence="1" type="ORF">BJ992_000625</name>
</gene>
<comment type="caution">
    <text evidence="1">The sequence shown here is derived from an EMBL/GenBank/DDBJ whole genome shotgun (WGS) entry which is preliminary data.</text>
</comment>
<evidence type="ECO:0000313" key="2">
    <source>
        <dbReference type="Proteomes" id="UP000555564"/>
    </source>
</evidence>
<reference evidence="1 2" key="1">
    <citation type="submission" date="2020-08" db="EMBL/GenBank/DDBJ databases">
        <title>Sequencing the genomes of 1000 actinobacteria strains.</title>
        <authorList>
            <person name="Klenk H.-P."/>
        </authorList>
    </citation>
    <scope>NUCLEOTIDE SEQUENCE [LARGE SCALE GENOMIC DNA]</scope>
    <source>
        <strain evidence="1 2">DSM 44936</strain>
    </source>
</reference>
<protein>
    <submittedName>
        <fullName evidence="1">Uncharacterized protein</fullName>
    </submittedName>
</protein>
<keyword evidence="2" id="KW-1185">Reference proteome</keyword>
<sequence length="180" mass="20198">MSMIDAQYLEWFNEQFDYADTLTWCTTTSLHDVLAAYDMQAEHAQPGHLDDLYEFRLFAGRLVHGTLVVQPNGCPTREALLALAQHGPCLSVQWSDTAPPGVTYLDKGQVIAFFDPFHREFHPVPDYASVERWIAATPAGQGMWDEDWALATIITAEALFQGAVDEEWVQATHTAVPEDE</sequence>
<dbReference type="EMBL" id="JACHIU010000001">
    <property type="protein sequence ID" value="MBB6471194.1"/>
    <property type="molecule type" value="Genomic_DNA"/>
</dbReference>
<proteinExistence type="predicted"/>
<evidence type="ECO:0000313" key="1">
    <source>
        <dbReference type="EMBL" id="MBB6471194.1"/>
    </source>
</evidence>
<accession>A0A7X0I9N8</accession>